<dbReference type="AlphaFoldDB" id="A0A0K0D9Y4"/>
<evidence type="ECO:0000313" key="2">
    <source>
        <dbReference type="WBParaSite" id="ACAC_0000700001-mRNA-1"/>
    </source>
</evidence>
<dbReference type="Proteomes" id="UP000035642">
    <property type="component" value="Unassembled WGS sequence"/>
</dbReference>
<organism evidence="1 2">
    <name type="scientific">Angiostrongylus cantonensis</name>
    <name type="common">Rat lungworm</name>
    <dbReference type="NCBI Taxonomy" id="6313"/>
    <lineage>
        <taxon>Eukaryota</taxon>
        <taxon>Metazoa</taxon>
        <taxon>Ecdysozoa</taxon>
        <taxon>Nematoda</taxon>
        <taxon>Chromadorea</taxon>
        <taxon>Rhabditida</taxon>
        <taxon>Rhabditina</taxon>
        <taxon>Rhabditomorpha</taxon>
        <taxon>Strongyloidea</taxon>
        <taxon>Metastrongylidae</taxon>
        <taxon>Angiostrongylus</taxon>
    </lineage>
</organism>
<keyword evidence="1" id="KW-1185">Reference proteome</keyword>
<proteinExistence type="predicted"/>
<accession>A0A0K0D9Y4</accession>
<reference evidence="2" key="2">
    <citation type="submission" date="2017-02" db="UniProtKB">
        <authorList>
            <consortium name="WormBaseParasite"/>
        </authorList>
    </citation>
    <scope>IDENTIFICATION</scope>
</reference>
<reference evidence="1" key="1">
    <citation type="submission" date="2012-09" db="EMBL/GenBank/DDBJ databases">
        <authorList>
            <person name="Martin A.A."/>
        </authorList>
    </citation>
    <scope>NUCLEOTIDE SEQUENCE</scope>
</reference>
<dbReference type="WBParaSite" id="ACAC_0000700001-mRNA-1">
    <property type="protein sequence ID" value="ACAC_0000700001-mRNA-1"/>
    <property type="gene ID" value="ACAC_0000700001"/>
</dbReference>
<evidence type="ECO:0000313" key="1">
    <source>
        <dbReference type="Proteomes" id="UP000035642"/>
    </source>
</evidence>
<name>A0A0K0D9Y4_ANGCA</name>
<sequence length="76" mass="8682">MRIDEDYRELSCESADPGADTANGSILMELNGPMACNIALRTNWKTVWKALKLFLRDHRVGHRMFPTVNIFTLEIS</sequence>
<protein>
    <submittedName>
        <fullName evidence="2">ELFV_dehydrog_N domain-containing protein</fullName>
    </submittedName>
</protein>